<accession>C8XHP4</accession>
<feature type="compositionally biased region" description="Pro residues" evidence="3">
    <location>
        <begin position="38"/>
        <end position="57"/>
    </location>
</feature>
<dbReference type="InterPro" id="IPR025669">
    <property type="entry name" value="AAA_dom"/>
</dbReference>
<dbReference type="FunFam" id="3.40.50.300:FF:000285">
    <property type="entry name" value="Sporulation initiation inhibitor Soj"/>
    <property type="match status" value="1"/>
</dbReference>
<dbReference type="InParanoid" id="C8XHP4"/>
<evidence type="ECO:0000259" key="4">
    <source>
        <dbReference type="Pfam" id="PF13614"/>
    </source>
</evidence>
<reference evidence="5 6" key="2">
    <citation type="journal article" date="2010" name="Stand. Genomic Sci.">
        <title>Complete genome sequence of Nakamurella multipartita type strain (Y-104).</title>
        <authorList>
            <person name="Tice H."/>
            <person name="Mayilraj S."/>
            <person name="Sims D."/>
            <person name="Lapidus A."/>
            <person name="Nolan M."/>
            <person name="Lucas S."/>
            <person name="Glavina Del Rio T."/>
            <person name="Copeland A."/>
            <person name="Cheng J.F."/>
            <person name="Meincke L."/>
            <person name="Bruce D."/>
            <person name="Goodwin L."/>
            <person name="Pitluck S."/>
            <person name="Ivanova N."/>
            <person name="Mavromatis K."/>
            <person name="Ovchinnikova G."/>
            <person name="Pati A."/>
            <person name="Chen A."/>
            <person name="Palaniappan K."/>
            <person name="Land M."/>
            <person name="Hauser L."/>
            <person name="Chang Y.J."/>
            <person name="Jeffries C.D."/>
            <person name="Detter J.C."/>
            <person name="Brettin T."/>
            <person name="Rohde M."/>
            <person name="Goker M."/>
            <person name="Bristow J."/>
            <person name="Eisen J.A."/>
            <person name="Markowitz V."/>
            <person name="Hugenholtz P."/>
            <person name="Kyrpides N.C."/>
            <person name="Klenk H.P."/>
            <person name="Chen F."/>
        </authorList>
    </citation>
    <scope>NUCLEOTIDE SEQUENCE [LARGE SCALE GENOMIC DNA]</scope>
    <source>
        <strain evidence="6">ATCC 700099 / DSM 44233 / CIP 104796 / JCM 9543 / NBRC 105858 / Y-104</strain>
    </source>
</reference>
<comment type="function">
    <text evidence="2">May play a role in septum formation.</text>
</comment>
<dbReference type="KEGG" id="nml:Namu_4057"/>
<evidence type="ECO:0000313" key="5">
    <source>
        <dbReference type="EMBL" id="ACV80347.1"/>
    </source>
</evidence>
<dbReference type="InterPro" id="IPR027417">
    <property type="entry name" value="P-loop_NTPase"/>
</dbReference>
<dbReference type="EMBL" id="CP001737">
    <property type="protein sequence ID" value="ACV80347.1"/>
    <property type="molecule type" value="Genomic_DNA"/>
</dbReference>
<gene>
    <name evidence="5" type="ordered locus">Namu_4057</name>
</gene>
<feature type="region of interest" description="Disordered" evidence="3">
    <location>
        <begin position="35"/>
        <end position="99"/>
    </location>
</feature>
<evidence type="ECO:0000256" key="3">
    <source>
        <dbReference type="SAM" id="MobiDB-lite"/>
    </source>
</evidence>
<evidence type="ECO:0000256" key="1">
    <source>
        <dbReference type="ARBA" id="ARBA00006976"/>
    </source>
</evidence>
<keyword evidence="6" id="KW-1185">Reference proteome</keyword>
<dbReference type="AlphaFoldDB" id="C8XHP4"/>
<dbReference type="CDD" id="cd02042">
    <property type="entry name" value="ParAB_family"/>
    <property type="match status" value="1"/>
</dbReference>
<dbReference type="SUPFAM" id="SSF52540">
    <property type="entry name" value="P-loop containing nucleoside triphosphate hydrolases"/>
    <property type="match status" value="1"/>
</dbReference>
<dbReference type="Pfam" id="PF13614">
    <property type="entry name" value="AAA_31"/>
    <property type="match status" value="1"/>
</dbReference>
<dbReference type="Proteomes" id="UP000002218">
    <property type="component" value="Chromosome"/>
</dbReference>
<reference evidence="6" key="1">
    <citation type="submission" date="2009-09" db="EMBL/GenBank/DDBJ databases">
        <title>The complete genome of Nakamurella multipartita DSM 44233.</title>
        <authorList>
            <consortium name="US DOE Joint Genome Institute (JGI-PGF)"/>
            <person name="Lucas S."/>
            <person name="Copeland A."/>
            <person name="Lapidus A."/>
            <person name="Glavina del Rio T."/>
            <person name="Dalin E."/>
            <person name="Tice H."/>
            <person name="Bruce D."/>
            <person name="Goodwin L."/>
            <person name="Pitluck S."/>
            <person name="Kyrpides N."/>
            <person name="Mavromatis K."/>
            <person name="Ivanova N."/>
            <person name="Ovchinnikova G."/>
            <person name="Sims D."/>
            <person name="Meincke L."/>
            <person name="Brettin T."/>
            <person name="Detter J.C."/>
            <person name="Han C."/>
            <person name="Larimer F."/>
            <person name="Land M."/>
            <person name="Hauser L."/>
            <person name="Markowitz V."/>
            <person name="Cheng J.-F."/>
            <person name="Hugenholtz P."/>
            <person name="Woyke T."/>
            <person name="Wu D."/>
            <person name="Klenk H.-P."/>
            <person name="Eisen J.A."/>
        </authorList>
    </citation>
    <scope>NUCLEOTIDE SEQUENCE [LARGE SCALE GENOMIC DNA]</scope>
    <source>
        <strain evidence="6">ATCC 700099 / DSM 44233 / CIP 104796 / JCM 9543 / NBRC 105858 / Y-104</strain>
    </source>
</reference>
<dbReference type="eggNOG" id="COG1192">
    <property type="taxonomic scope" value="Bacteria"/>
</dbReference>
<dbReference type="OrthoDB" id="9815116at2"/>
<organism evidence="5 6">
    <name type="scientific">Nakamurella multipartita (strain ATCC 700099 / DSM 44233 / CIP 104796 / JCM 9543 / NBRC 105858 / Y-104)</name>
    <name type="common">Microsphaera multipartita</name>
    <dbReference type="NCBI Taxonomy" id="479431"/>
    <lineage>
        <taxon>Bacteria</taxon>
        <taxon>Bacillati</taxon>
        <taxon>Actinomycetota</taxon>
        <taxon>Actinomycetes</taxon>
        <taxon>Nakamurellales</taxon>
        <taxon>Nakamurellaceae</taxon>
        <taxon>Nakamurella</taxon>
    </lineage>
</organism>
<dbReference type="HOGENOM" id="CLU_037612_1_0_11"/>
<dbReference type="InterPro" id="IPR050678">
    <property type="entry name" value="DNA_Partitioning_ATPase"/>
</dbReference>
<sequence>MSERNDEVWAGTGGPRVEGSLAAAVDYQERDQFAFPGIEPPAPVPVPAPAEPEPAPAAAPVVERVPDRPVDHGVAGSTSPALRAMRGRDPQPQPLTSHGPAKVIAMCNQKGGVGKTTSTINLGAALAAYGRRVLLVDLDPQGALSAGLGIASHELDHTIYNLMLEPSTQLTDVLVPTGIEGVDLIPANIDLSAGEVQLINEVGREHTLSRALRPVLHAYDYILIDCQPSLGLLTINALTCAQGVIIPLAAEWFSLRGVHLLVDTIEKVQARINPDLEVAGVLVTMYDGRTVHSREVVGMLDQRFGDTVYDTIITRTVKFPETTVAGEPIISYAPSHPAAQAYKALAREVIAR</sequence>
<name>C8XHP4_NAKMY</name>
<dbReference type="PANTHER" id="PTHR13696:SF99">
    <property type="entry name" value="COBYRINIC ACID AC-DIAMIDE SYNTHASE"/>
    <property type="match status" value="1"/>
</dbReference>
<dbReference type="Gene3D" id="3.40.50.300">
    <property type="entry name" value="P-loop containing nucleotide triphosphate hydrolases"/>
    <property type="match status" value="1"/>
</dbReference>
<feature type="domain" description="AAA" evidence="4">
    <location>
        <begin position="101"/>
        <end position="278"/>
    </location>
</feature>
<dbReference type="PANTHER" id="PTHR13696">
    <property type="entry name" value="P-LOOP CONTAINING NUCLEOSIDE TRIPHOSPHATE HYDROLASE"/>
    <property type="match status" value="1"/>
</dbReference>
<dbReference type="STRING" id="479431.Namu_4057"/>
<evidence type="ECO:0000256" key="2">
    <source>
        <dbReference type="ARBA" id="ARBA00059092"/>
    </source>
</evidence>
<evidence type="ECO:0000313" key="6">
    <source>
        <dbReference type="Proteomes" id="UP000002218"/>
    </source>
</evidence>
<comment type="similarity">
    <text evidence="1">Belongs to the ParA family.</text>
</comment>
<protein>
    <submittedName>
        <fullName evidence="5">Cobyrinic acid ac-diamide synthase</fullName>
    </submittedName>
</protein>
<proteinExistence type="inferred from homology"/>